<feature type="signal peptide" evidence="4">
    <location>
        <begin position="1"/>
        <end position="22"/>
    </location>
</feature>
<dbReference type="AlphaFoldDB" id="A0A2G9GCR6"/>
<dbReference type="InterPro" id="IPR000757">
    <property type="entry name" value="Beta-glucanase-like"/>
</dbReference>
<evidence type="ECO:0000256" key="2">
    <source>
        <dbReference type="ARBA" id="ARBA00023295"/>
    </source>
</evidence>
<dbReference type="Proteomes" id="UP000231279">
    <property type="component" value="Unassembled WGS sequence"/>
</dbReference>
<dbReference type="GO" id="GO:0016762">
    <property type="term" value="F:xyloglucan:xyloglucosyl transferase activity"/>
    <property type="evidence" value="ECO:0007669"/>
    <property type="project" value="UniProtKB-EC"/>
</dbReference>
<dbReference type="PROSITE" id="PS51762">
    <property type="entry name" value="GH16_2"/>
    <property type="match status" value="1"/>
</dbReference>
<dbReference type="Gene3D" id="2.60.120.200">
    <property type="match status" value="1"/>
</dbReference>
<evidence type="ECO:0000313" key="6">
    <source>
        <dbReference type="EMBL" id="PIN03077.1"/>
    </source>
</evidence>
<dbReference type="GO" id="GO:0042546">
    <property type="term" value="P:cell wall biogenesis"/>
    <property type="evidence" value="ECO:0007669"/>
    <property type="project" value="InterPro"/>
</dbReference>
<feature type="active site" description="Nucleophile" evidence="3">
    <location>
        <position position="103"/>
    </location>
</feature>
<dbReference type="EMBL" id="NKXS01005655">
    <property type="protein sequence ID" value="PIN03077.1"/>
    <property type="molecule type" value="Genomic_DNA"/>
</dbReference>
<dbReference type="EC" id="2.4.1.207" evidence="6"/>
<keyword evidence="6" id="KW-0808">Transferase</keyword>
<keyword evidence="1" id="KW-0378">Hydrolase</keyword>
<dbReference type="InterPro" id="IPR044791">
    <property type="entry name" value="Beta-glucanase/XTH"/>
</dbReference>
<dbReference type="InterPro" id="IPR008264">
    <property type="entry name" value="Beta_glucanase"/>
</dbReference>
<keyword evidence="4" id="KW-0732">Signal</keyword>
<keyword evidence="6" id="KW-0328">Glycosyltransferase</keyword>
<feature type="domain" description="GH16" evidence="5">
    <location>
        <begin position="5"/>
        <end position="206"/>
    </location>
</feature>
<dbReference type="OrthoDB" id="2015456at2759"/>
<dbReference type="STRING" id="429701.A0A2G9GCR6"/>
<accession>A0A2G9GCR6</accession>
<sequence length="274" mass="31757">MAFFTTFTILLLLVVLSNLAESRFDKYYVPLWGQNHLSVNPQGTQVQLMMDKSSGAGFRSKLEYGSGLFHIRMKIPDKKTGGIVTTFYLTSAPDYQEPGNHFELDYEFLGTNGTVQTNVYDNDGGHREESFKLWFDPSKDFHTYEILWNSHQVVFTVDKIPVRVFKNNTARGIAYPSKPMHIEASIWNADWAGKVDWTQAPFTAYFQDFDFYACSTQGDDVSRCDSGGYFWNGRNYWELNSQQKQLMQNYRRLYMIYDYCSSPSTRKEECSLNV</sequence>
<reference evidence="7" key="1">
    <citation type="journal article" date="2018" name="Gigascience">
        <title>Genome assembly of the Pink Ipe (Handroanthus impetiginosus, Bignoniaceae), a highly valued, ecologically keystone Neotropical timber forest tree.</title>
        <authorList>
            <person name="Silva-Junior O.B."/>
            <person name="Grattapaglia D."/>
            <person name="Novaes E."/>
            <person name="Collevatti R.G."/>
        </authorList>
    </citation>
    <scope>NUCLEOTIDE SEQUENCE [LARGE SCALE GENOMIC DNA]</scope>
    <source>
        <strain evidence="7">cv. UFG-1</strain>
    </source>
</reference>
<dbReference type="Pfam" id="PF00722">
    <property type="entry name" value="Glyco_hydro_16"/>
    <property type="match status" value="1"/>
</dbReference>
<evidence type="ECO:0000256" key="4">
    <source>
        <dbReference type="SAM" id="SignalP"/>
    </source>
</evidence>
<dbReference type="PIRSF" id="PIRSF005604">
    <property type="entry name" value="XET"/>
    <property type="match status" value="1"/>
</dbReference>
<dbReference type="PANTHER" id="PTHR31062">
    <property type="entry name" value="XYLOGLUCAN ENDOTRANSGLUCOSYLASE/HYDROLASE PROTEIN 8-RELATED"/>
    <property type="match status" value="1"/>
</dbReference>
<evidence type="ECO:0000313" key="7">
    <source>
        <dbReference type="Proteomes" id="UP000231279"/>
    </source>
</evidence>
<dbReference type="SUPFAM" id="SSF49899">
    <property type="entry name" value="Concanavalin A-like lectins/glucanases"/>
    <property type="match status" value="1"/>
</dbReference>
<dbReference type="InterPro" id="IPR016455">
    <property type="entry name" value="XTH"/>
</dbReference>
<dbReference type="GO" id="GO:0010411">
    <property type="term" value="P:xyloglucan metabolic process"/>
    <property type="evidence" value="ECO:0007669"/>
    <property type="project" value="InterPro"/>
</dbReference>
<dbReference type="GO" id="GO:0004553">
    <property type="term" value="F:hydrolase activity, hydrolyzing O-glycosyl compounds"/>
    <property type="evidence" value="ECO:0007669"/>
    <property type="project" value="InterPro"/>
</dbReference>
<comment type="caution">
    <text evidence="6">The sequence shown here is derived from an EMBL/GenBank/DDBJ whole genome shotgun (WGS) entry which is preliminary data.</text>
</comment>
<evidence type="ECO:0000256" key="3">
    <source>
        <dbReference type="PIRSR" id="PIRSR005604-1"/>
    </source>
</evidence>
<protein>
    <submittedName>
        <fullName evidence="6">Xyloglucan:xyloglucosyl transferase</fullName>
        <ecNumber evidence="6">2.4.1.207</ecNumber>
    </submittedName>
</protein>
<proteinExistence type="predicted"/>
<organism evidence="6 7">
    <name type="scientific">Handroanthus impetiginosus</name>
    <dbReference type="NCBI Taxonomy" id="429701"/>
    <lineage>
        <taxon>Eukaryota</taxon>
        <taxon>Viridiplantae</taxon>
        <taxon>Streptophyta</taxon>
        <taxon>Embryophyta</taxon>
        <taxon>Tracheophyta</taxon>
        <taxon>Spermatophyta</taxon>
        <taxon>Magnoliopsida</taxon>
        <taxon>eudicotyledons</taxon>
        <taxon>Gunneridae</taxon>
        <taxon>Pentapetalae</taxon>
        <taxon>asterids</taxon>
        <taxon>lamiids</taxon>
        <taxon>Lamiales</taxon>
        <taxon>Bignoniaceae</taxon>
        <taxon>Crescentiina</taxon>
        <taxon>Tabebuia alliance</taxon>
        <taxon>Handroanthus</taxon>
    </lineage>
</organism>
<keyword evidence="2" id="KW-0326">Glycosidase</keyword>
<evidence type="ECO:0000259" key="5">
    <source>
        <dbReference type="PROSITE" id="PS51762"/>
    </source>
</evidence>
<feature type="chain" id="PRO_5013782374" evidence="4">
    <location>
        <begin position="23"/>
        <end position="274"/>
    </location>
</feature>
<gene>
    <name evidence="6" type="ORF">CDL12_24404</name>
</gene>
<keyword evidence="7" id="KW-1185">Reference proteome</keyword>
<dbReference type="InterPro" id="IPR013320">
    <property type="entry name" value="ConA-like_dom_sf"/>
</dbReference>
<feature type="active site" description="Proton donor" evidence="3">
    <location>
        <position position="107"/>
    </location>
</feature>
<evidence type="ECO:0000256" key="1">
    <source>
        <dbReference type="ARBA" id="ARBA00022801"/>
    </source>
</evidence>
<dbReference type="PRINTS" id="PR00737">
    <property type="entry name" value="GLHYDRLASE16"/>
</dbReference>
<name>A0A2G9GCR6_9LAMI</name>